<dbReference type="Pfam" id="PF00589">
    <property type="entry name" value="Phage_integrase"/>
    <property type="match status" value="1"/>
</dbReference>
<dbReference type="SUPFAM" id="SSF56349">
    <property type="entry name" value="DNA breaking-rejoining enzymes"/>
    <property type="match status" value="1"/>
</dbReference>
<gene>
    <name evidence="5" type="ORF">BVH74_12040</name>
</gene>
<dbReference type="PANTHER" id="PTHR30349:SF84">
    <property type="entry name" value="PHAGE-RELATED INTEGRASE"/>
    <property type="match status" value="1"/>
</dbReference>
<dbReference type="InterPro" id="IPR050090">
    <property type="entry name" value="Tyrosine_recombinase_XerCD"/>
</dbReference>
<dbReference type="Gene3D" id="1.10.443.10">
    <property type="entry name" value="Intergrase catalytic core"/>
    <property type="match status" value="1"/>
</dbReference>
<dbReference type="GO" id="GO:0015074">
    <property type="term" value="P:DNA integration"/>
    <property type="evidence" value="ECO:0007669"/>
    <property type="project" value="UniProtKB-KW"/>
</dbReference>
<protein>
    <submittedName>
        <fullName evidence="5">Site-specific integrase</fullName>
    </submittedName>
</protein>
<evidence type="ECO:0000256" key="1">
    <source>
        <dbReference type="ARBA" id="ARBA00022908"/>
    </source>
</evidence>
<dbReference type="PROSITE" id="PS51898">
    <property type="entry name" value="TYR_RECOMBINASE"/>
    <property type="match status" value="1"/>
</dbReference>
<keyword evidence="3" id="KW-0233">DNA recombination</keyword>
<dbReference type="GO" id="GO:0003677">
    <property type="term" value="F:DNA binding"/>
    <property type="evidence" value="ECO:0007669"/>
    <property type="project" value="UniProtKB-KW"/>
</dbReference>
<dbReference type="InterPro" id="IPR002104">
    <property type="entry name" value="Integrase_catalytic"/>
</dbReference>
<evidence type="ECO:0000313" key="6">
    <source>
        <dbReference type="Proteomes" id="UP000243488"/>
    </source>
</evidence>
<dbReference type="EMBL" id="CP020100">
    <property type="protein sequence ID" value="AQZ95434.1"/>
    <property type="molecule type" value="Genomic_DNA"/>
</dbReference>
<evidence type="ECO:0000256" key="3">
    <source>
        <dbReference type="ARBA" id="ARBA00023172"/>
    </source>
</evidence>
<dbReference type="Proteomes" id="UP000243488">
    <property type="component" value="Chromosome"/>
</dbReference>
<dbReference type="KEGG" id="ppha:BVH74_12040"/>
<proteinExistence type="predicted"/>
<keyword evidence="2" id="KW-0238">DNA-binding</keyword>
<sequence length="389" mass="44815">MADGVEVRGNRIRIYFRYQGELCREPIPGEATQDNIDNAHRLVGMITFEIKQGSFDYARHFPHSPKVQTGTVGHYLDLLLEIKRNEMAPSGFRGYASKVKNHIRPQWGARQADSVDTIEVMSWVQKDLMPKLHNKTIRDILNILHQTYTLYRARNRSSHDPTLGIDIKLPDAEEVDPFDQDEITRILTPTPGFEQELNLAQFMVWSGPRVSEAISLAWEDVIDLEAGIIRFRRGQVRGHYKVTKTRRSNRELKLLGPAHQALLAQVRFTRDLPPVEVPVTERDNRTTRVQRLRFVFHKSTTRAAWSSSDVLLKSWWRGHLESVGVRYRSPNNCRHTFASQILSTGVAPVEWVAEYMGHTSTAMIHRHYGTWIPKRAHDQLSIIETALSR</sequence>
<evidence type="ECO:0000313" key="5">
    <source>
        <dbReference type="EMBL" id="AQZ95434.1"/>
    </source>
</evidence>
<feature type="domain" description="Tyr recombinase" evidence="4">
    <location>
        <begin position="173"/>
        <end position="381"/>
    </location>
</feature>
<accession>A0A1V0B6M5</accession>
<keyword evidence="6" id="KW-1185">Reference proteome</keyword>
<dbReference type="STRING" id="1931241.BVH74_12040"/>
<dbReference type="PANTHER" id="PTHR30349">
    <property type="entry name" value="PHAGE INTEGRASE-RELATED"/>
    <property type="match status" value="1"/>
</dbReference>
<dbReference type="InterPro" id="IPR010998">
    <property type="entry name" value="Integrase_recombinase_N"/>
</dbReference>
<dbReference type="InterPro" id="IPR022000">
    <property type="entry name" value="Min27-like_integrase_DNA_bind"/>
</dbReference>
<dbReference type="InterPro" id="IPR013762">
    <property type="entry name" value="Integrase-like_cat_sf"/>
</dbReference>
<evidence type="ECO:0000256" key="2">
    <source>
        <dbReference type="ARBA" id="ARBA00023125"/>
    </source>
</evidence>
<dbReference type="GO" id="GO:0006310">
    <property type="term" value="P:DNA recombination"/>
    <property type="evidence" value="ECO:0007669"/>
    <property type="project" value="UniProtKB-KW"/>
</dbReference>
<dbReference type="AlphaFoldDB" id="A0A1V0B6M5"/>
<name>A0A1V0B6M5_9GAMM</name>
<organism evidence="5 6">
    <name type="scientific">Halopseudomonas phragmitis</name>
    <dbReference type="NCBI Taxonomy" id="1931241"/>
    <lineage>
        <taxon>Bacteria</taxon>
        <taxon>Pseudomonadati</taxon>
        <taxon>Pseudomonadota</taxon>
        <taxon>Gammaproteobacteria</taxon>
        <taxon>Pseudomonadales</taxon>
        <taxon>Pseudomonadaceae</taxon>
        <taxon>Halopseudomonas</taxon>
    </lineage>
</organism>
<evidence type="ECO:0000259" key="4">
    <source>
        <dbReference type="PROSITE" id="PS51898"/>
    </source>
</evidence>
<dbReference type="InterPro" id="IPR011010">
    <property type="entry name" value="DNA_brk_join_enz"/>
</dbReference>
<dbReference type="Gene3D" id="1.10.150.130">
    <property type="match status" value="1"/>
</dbReference>
<keyword evidence="1" id="KW-0229">DNA integration</keyword>
<dbReference type="RefSeq" id="WP_080050302.1">
    <property type="nucleotide sequence ID" value="NZ_CP020100.1"/>
</dbReference>
<reference evidence="5 6" key="1">
    <citation type="submission" date="2017-03" db="EMBL/GenBank/DDBJ databases">
        <title>Complete genome sequence of the novel DNRA strain Pseudomonas sp. S-6-2 isolated from Chinese polluted river sediment. Journal of Biotechnology.</title>
        <authorList>
            <person name="Li J."/>
            <person name="Xiang F."/>
            <person name="Wang L."/>
            <person name="Xi L."/>
            <person name="Liu J."/>
        </authorList>
    </citation>
    <scope>NUCLEOTIDE SEQUENCE [LARGE SCALE GENOMIC DNA]</scope>
    <source>
        <strain evidence="5 6">S-6-2</strain>
    </source>
</reference>
<dbReference type="Pfam" id="PF12167">
    <property type="entry name" value="Arm-DNA-bind_2"/>
    <property type="match status" value="1"/>
</dbReference>